<keyword evidence="1" id="KW-0812">Transmembrane</keyword>
<organism evidence="2 3">
    <name type="scientific">Thermococcus indicus</name>
    <dbReference type="NCBI Taxonomy" id="2586643"/>
    <lineage>
        <taxon>Archaea</taxon>
        <taxon>Methanobacteriati</taxon>
        <taxon>Methanobacteriota</taxon>
        <taxon>Thermococci</taxon>
        <taxon>Thermococcales</taxon>
        <taxon>Thermococcaceae</taxon>
        <taxon>Thermococcus</taxon>
    </lineage>
</organism>
<evidence type="ECO:0000256" key="1">
    <source>
        <dbReference type="SAM" id="Phobius"/>
    </source>
</evidence>
<dbReference type="AlphaFoldDB" id="A0A4Y5SNK7"/>
<evidence type="ECO:0000313" key="3">
    <source>
        <dbReference type="Proteomes" id="UP000306007"/>
    </source>
</evidence>
<keyword evidence="1" id="KW-0472">Membrane</keyword>
<keyword evidence="3" id="KW-1185">Reference proteome</keyword>
<evidence type="ECO:0000313" key="2">
    <source>
        <dbReference type="EMBL" id="QDA31580.1"/>
    </source>
</evidence>
<sequence length="106" mass="11762">MLMEMVLGFLFTVAWALSYTLVIRQRSAARALLGVTLLFGAMLLFNRYRFNGSLSGWFIGISAGFFAGLWLVQHYGPEEPTEESAVAVFLMGPVVMVLLMVLVLLL</sequence>
<reference evidence="2 3" key="1">
    <citation type="submission" date="2019-06" db="EMBL/GenBank/DDBJ databases">
        <title>Thermococcus indicus sp. nov., a Fe(III)-reducing hyperthermophilic archaeon isolated from the Onnuri vent field of the Central Indian Ocean ridge.</title>
        <authorList>
            <person name="Lim J.K."/>
            <person name="Kim Y.J."/>
            <person name="Kwon K.K."/>
        </authorList>
    </citation>
    <scope>NUCLEOTIDE SEQUENCE [LARGE SCALE GENOMIC DNA]</scope>
    <source>
        <strain evidence="2 3">IOH1</strain>
    </source>
</reference>
<accession>A0A4Y5SNK7</accession>
<proteinExistence type="predicted"/>
<feature type="transmembrane region" description="Helical" evidence="1">
    <location>
        <begin position="28"/>
        <end position="45"/>
    </location>
</feature>
<keyword evidence="1" id="KW-1133">Transmembrane helix</keyword>
<protein>
    <submittedName>
        <fullName evidence="2">Uncharacterized protein</fullName>
    </submittedName>
</protein>
<feature type="transmembrane region" description="Helical" evidence="1">
    <location>
        <begin position="84"/>
        <end position="105"/>
    </location>
</feature>
<dbReference type="OrthoDB" id="101178at2157"/>
<dbReference type="KEGG" id="tic:FH039_08175"/>
<name>A0A4Y5SNK7_9EURY</name>
<dbReference type="EMBL" id="CP040846">
    <property type="protein sequence ID" value="QDA31580.1"/>
    <property type="molecule type" value="Genomic_DNA"/>
</dbReference>
<feature type="transmembrane region" description="Helical" evidence="1">
    <location>
        <begin position="54"/>
        <end position="72"/>
    </location>
</feature>
<gene>
    <name evidence="2" type="ORF">FH039_08175</name>
</gene>
<dbReference type="GeneID" id="40475153"/>
<dbReference type="Proteomes" id="UP000306007">
    <property type="component" value="Chromosome"/>
</dbReference>
<dbReference type="RefSeq" id="WP_139680918.1">
    <property type="nucleotide sequence ID" value="NZ_CP040846.1"/>
</dbReference>